<protein>
    <recommendedName>
        <fullName evidence="8">Polysaccharide biosynthesis protein C-terminal domain-containing protein</fullName>
    </recommendedName>
</protein>
<keyword evidence="4 6" id="KW-1133">Transmembrane helix</keyword>
<evidence type="ECO:0000256" key="4">
    <source>
        <dbReference type="ARBA" id="ARBA00022989"/>
    </source>
</evidence>
<keyword evidence="3 6" id="KW-0812">Transmembrane</keyword>
<evidence type="ECO:0000313" key="7">
    <source>
        <dbReference type="EMBL" id="SVC47536.1"/>
    </source>
</evidence>
<feature type="transmembrane region" description="Helical" evidence="6">
    <location>
        <begin position="40"/>
        <end position="61"/>
    </location>
</feature>
<keyword evidence="5 6" id="KW-0472">Membrane</keyword>
<name>A0A382MFL9_9ZZZZ</name>
<gene>
    <name evidence="7" type="ORF">METZ01_LOCUS300390</name>
</gene>
<evidence type="ECO:0000256" key="6">
    <source>
        <dbReference type="SAM" id="Phobius"/>
    </source>
</evidence>
<organism evidence="7">
    <name type="scientific">marine metagenome</name>
    <dbReference type="NCBI Taxonomy" id="408172"/>
    <lineage>
        <taxon>unclassified sequences</taxon>
        <taxon>metagenomes</taxon>
        <taxon>ecological metagenomes</taxon>
    </lineage>
</organism>
<dbReference type="InterPro" id="IPR050833">
    <property type="entry name" value="Poly_Biosynth_Transport"/>
</dbReference>
<proteinExistence type="predicted"/>
<keyword evidence="2" id="KW-1003">Cell membrane</keyword>
<feature type="transmembrane region" description="Helical" evidence="6">
    <location>
        <begin position="146"/>
        <end position="168"/>
    </location>
</feature>
<dbReference type="EMBL" id="UINC01093256">
    <property type="protein sequence ID" value="SVC47536.1"/>
    <property type="molecule type" value="Genomic_DNA"/>
</dbReference>
<dbReference type="GO" id="GO:0005886">
    <property type="term" value="C:plasma membrane"/>
    <property type="evidence" value="ECO:0007669"/>
    <property type="project" value="UniProtKB-SubCell"/>
</dbReference>
<evidence type="ECO:0000256" key="5">
    <source>
        <dbReference type="ARBA" id="ARBA00023136"/>
    </source>
</evidence>
<dbReference type="PANTHER" id="PTHR30250">
    <property type="entry name" value="PST FAMILY PREDICTED COLANIC ACID TRANSPORTER"/>
    <property type="match status" value="1"/>
</dbReference>
<evidence type="ECO:0000256" key="3">
    <source>
        <dbReference type="ARBA" id="ARBA00022692"/>
    </source>
</evidence>
<reference evidence="7" key="1">
    <citation type="submission" date="2018-05" db="EMBL/GenBank/DDBJ databases">
        <authorList>
            <person name="Lanie J.A."/>
            <person name="Ng W.-L."/>
            <person name="Kazmierczak K.M."/>
            <person name="Andrzejewski T.M."/>
            <person name="Davidsen T.M."/>
            <person name="Wayne K.J."/>
            <person name="Tettelin H."/>
            <person name="Glass J.I."/>
            <person name="Rusch D."/>
            <person name="Podicherti R."/>
            <person name="Tsui H.-C.T."/>
            <person name="Winkler M.E."/>
        </authorList>
    </citation>
    <scope>NUCLEOTIDE SEQUENCE</scope>
</reference>
<dbReference type="InterPro" id="IPR002797">
    <property type="entry name" value="Polysacc_synth"/>
</dbReference>
<evidence type="ECO:0000256" key="1">
    <source>
        <dbReference type="ARBA" id="ARBA00004651"/>
    </source>
</evidence>
<comment type="subcellular location">
    <subcellularLocation>
        <location evidence="1">Cell membrane</location>
        <topology evidence="1">Multi-pass membrane protein</topology>
    </subcellularLocation>
</comment>
<accession>A0A382MFL9</accession>
<feature type="transmembrane region" description="Helical" evidence="6">
    <location>
        <begin position="118"/>
        <end position="139"/>
    </location>
</feature>
<feature type="non-terminal residue" evidence="7">
    <location>
        <position position="169"/>
    </location>
</feature>
<evidence type="ECO:0000256" key="2">
    <source>
        <dbReference type="ARBA" id="ARBA00022475"/>
    </source>
</evidence>
<evidence type="ECO:0008006" key="8">
    <source>
        <dbReference type="Google" id="ProtNLM"/>
    </source>
</evidence>
<feature type="transmembrane region" description="Helical" evidence="6">
    <location>
        <begin position="12"/>
        <end position="34"/>
    </location>
</feature>
<dbReference type="PANTHER" id="PTHR30250:SF11">
    <property type="entry name" value="O-ANTIGEN TRANSPORTER-RELATED"/>
    <property type="match status" value="1"/>
</dbReference>
<dbReference type="Pfam" id="PF01943">
    <property type="entry name" value="Polysacc_synt"/>
    <property type="match status" value="1"/>
</dbReference>
<dbReference type="AlphaFoldDB" id="A0A382MFL9"/>
<feature type="transmembrane region" description="Helical" evidence="6">
    <location>
        <begin position="82"/>
        <end position="106"/>
    </location>
</feature>
<sequence length="169" mass="19129">MSLKTLGRQTFIYGFGHILARLVTFLLLPLYTNILSQTEFGVISLIYTFLGFMTVILHYGLDASLLKYYVSAEHEEKTAILSNAYLSFVLTSFLFSAGLILFRYQVSSFLFGETLPNIVMMVAVILFFDVLWAIHGLILRAEEKSVAFVGMSLFNVCLTLGLNIYFIVY</sequence>